<dbReference type="RefSeq" id="WP_065141612.1">
    <property type="nucleotide sequence ID" value="NZ_CP033366.1"/>
</dbReference>
<name>A0ABX6MTV5_9HYPH</name>
<evidence type="ECO:0008006" key="3">
    <source>
        <dbReference type="Google" id="ProtNLM"/>
    </source>
</evidence>
<evidence type="ECO:0000313" key="1">
    <source>
        <dbReference type="EMBL" id="QJF02816.1"/>
    </source>
</evidence>
<dbReference type="Proteomes" id="UP000500892">
    <property type="component" value="Chromosome"/>
</dbReference>
<organism evidence="1 2">
    <name type="scientific">Mesorhizobium japonicum R7A</name>
    <dbReference type="NCBI Taxonomy" id="935547"/>
    <lineage>
        <taxon>Bacteria</taxon>
        <taxon>Pseudomonadati</taxon>
        <taxon>Pseudomonadota</taxon>
        <taxon>Alphaproteobacteria</taxon>
        <taxon>Hyphomicrobiales</taxon>
        <taxon>Phyllobacteriaceae</taxon>
        <taxon>Mesorhizobium</taxon>
    </lineage>
</organism>
<gene>
    <name evidence="1" type="ORF">R7A2020_18705</name>
</gene>
<dbReference type="Gene3D" id="3.40.50.150">
    <property type="entry name" value="Vaccinia Virus protein VP39"/>
    <property type="match status" value="1"/>
</dbReference>
<reference evidence="1 2" key="1">
    <citation type="submission" date="2020-04" db="EMBL/GenBank/DDBJ databases">
        <title>Mesorhizobium japonicum R7A epigenetic regulation of quorum sensing and ICE transfer.</title>
        <authorList>
            <person name="Ramsay J.P."/>
            <person name="Colombi E."/>
            <person name="Perry B.J."/>
            <person name="Staltari A."/>
        </authorList>
    </citation>
    <scope>NUCLEOTIDE SEQUENCE [LARGE SCALE GENOMIC DNA]</scope>
    <source>
        <strain evidence="1 2">R7A</strain>
    </source>
</reference>
<dbReference type="InterPro" id="IPR029063">
    <property type="entry name" value="SAM-dependent_MTases_sf"/>
</dbReference>
<dbReference type="EMBL" id="CP051772">
    <property type="protein sequence ID" value="QJF02816.1"/>
    <property type="molecule type" value="Genomic_DNA"/>
</dbReference>
<proteinExistence type="predicted"/>
<dbReference type="SUPFAM" id="SSF53335">
    <property type="entry name" value="S-adenosyl-L-methionine-dependent methyltransferases"/>
    <property type="match status" value="1"/>
</dbReference>
<dbReference type="GeneID" id="66684037"/>
<sequence length="478" mass="54381">MNIAGHITLLVHPQMVKVLASLIQMLADGLREISIETDIVHELPHGFNGKAIVLGANLYGEIGLVYLPRNSVIFNVENYTSDWMSNEYTNILRRFSVWDFSESNSLFLSEIISRPVHYFRTFYVSGLSRIIDENEDIDVLFYGSFNDRRSKILDEMRSRGLRVEAAYGVFGEQLDRLIARSKVVLNLHFYDSGQLEIVRIFDLLANRRAVVSEVNSGELVDADLASAFVAATYENLVDVTEALVNDPDRRQKVAAAGFDAFSQRRAKKILPEALAWSDLPRLPGDMVIGSGKMYDPNMLNIDIGTQWNPDIVADISDPDLLTREFITTRFGAVRLQPDLIVSITASHVLEHIHDLVLAMKNCLELLAEGGLLKVAVPYDLSYGAWQDPTHVHAFNERSWLYYCEWYWYLGWTEARFDLIEQTFHYSPLGHELAARGVSHDEILRAPRAVDEMHVVLRKRQLTEAERAHGRQMRGDIRA</sequence>
<evidence type="ECO:0000313" key="2">
    <source>
        <dbReference type="Proteomes" id="UP000500892"/>
    </source>
</evidence>
<protein>
    <recommendedName>
        <fullName evidence="3">Methyltransferase domain-containing protein</fullName>
    </recommendedName>
</protein>
<accession>A0ABX6MTV5</accession>
<keyword evidence="2" id="KW-1185">Reference proteome</keyword>